<dbReference type="GO" id="GO:0005634">
    <property type="term" value="C:nucleus"/>
    <property type="evidence" value="ECO:0007669"/>
    <property type="project" value="TreeGrafter"/>
</dbReference>
<evidence type="ECO:0000313" key="3">
    <source>
        <dbReference type="EMBL" id="KAJ2794708.1"/>
    </source>
</evidence>
<dbReference type="PANTHER" id="PTHR16266">
    <property type="entry name" value="WD REPEAT DOMAIN 9"/>
    <property type="match status" value="1"/>
</dbReference>
<evidence type="ECO:0000256" key="1">
    <source>
        <dbReference type="SAM" id="MobiDB-lite"/>
    </source>
</evidence>
<dbReference type="InterPro" id="IPR052060">
    <property type="entry name" value="Bromo_WD_repeat"/>
</dbReference>
<evidence type="ECO:0000259" key="2">
    <source>
        <dbReference type="Pfam" id="PF25437"/>
    </source>
</evidence>
<dbReference type="Pfam" id="PF25437">
    <property type="entry name" value="BRWD1_N"/>
    <property type="match status" value="1"/>
</dbReference>
<gene>
    <name evidence="3" type="primary">BRWD1</name>
    <name evidence="3" type="ORF">H4R20_006135</name>
</gene>
<dbReference type="InterPro" id="IPR057452">
    <property type="entry name" value="BRWD/PHIP_N"/>
</dbReference>
<sequence length="124" mass="13920">MLMLSVEAAHTRSLYASVSDLNFLIAHYLSQGPLREAAEPLRRQLEERAGAMLPLRYDWQGKQHSRAYDELAQEHPHIAPDELLRIMQALISRDSLALSTAGGTVLGRSHRRPRHATPDTLITS</sequence>
<name>A0A9W8HQ33_9FUNG</name>
<dbReference type="PANTHER" id="PTHR16266:SF17">
    <property type="entry name" value="BRWD3"/>
    <property type="match status" value="1"/>
</dbReference>
<accession>A0A9W8HQ33</accession>
<feature type="region of interest" description="Disordered" evidence="1">
    <location>
        <begin position="104"/>
        <end position="124"/>
    </location>
</feature>
<dbReference type="Proteomes" id="UP001140094">
    <property type="component" value="Unassembled WGS sequence"/>
</dbReference>
<protein>
    <submittedName>
        <fullName evidence="3">Bromodomain and WD repeat-containing protein 1</fullName>
    </submittedName>
</protein>
<dbReference type="OrthoDB" id="538223at2759"/>
<dbReference type="GO" id="GO:0007010">
    <property type="term" value="P:cytoskeleton organization"/>
    <property type="evidence" value="ECO:0007669"/>
    <property type="project" value="TreeGrafter"/>
</dbReference>
<organism evidence="3 4">
    <name type="scientific">Coemansia guatemalensis</name>
    <dbReference type="NCBI Taxonomy" id="2761395"/>
    <lineage>
        <taxon>Eukaryota</taxon>
        <taxon>Fungi</taxon>
        <taxon>Fungi incertae sedis</taxon>
        <taxon>Zoopagomycota</taxon>
        <taxon>Kickxellomycotina</taxon>
        <taxon>Kickxellomycetes</taxon>
        <taxon>Kickxellales</taxon>
        <taxon>Kickxellaceae</taxon>
        <taxon>Coemansia</taxon>
    </lineage>
</organism>
<dbReference type="GO" id="GO:0008360">
    <property type="term" value="P:regulation of cell shape"/>
    <property type="evidence" value="ECO:0007669"/>
    <property type="project" value="TreeGrafter"/>
</dbReference>
<dbReference type="GO" id="GO:0006357">
    <property type="term" value="P:regulation of transcription by RNA polymerase II"/>
    <property type="evidence" value="ECO:0007669"/>
    <property type="project" value="TreeGrafter"/>
</dbReference>
<evidence type="ECO:0000313" key="4">
    <source>
        <dbReference type="Proteomes" id="UP001140094"/>
    </source>
</evidence>
<feature type="domain" description="BRWD/PHIP N-terminal" evidence="2">
    <location>
        <begin position="10"/>
        <end position="92"/>
    </location>
</feature>
<dbReference type="EMBL" id="JANBUO010002438">
    <property type="protein sequence ID" value="KAJ2794708.1"/>
    <property type="molecule type" value="Genomic_DNA"/>
</dbReference>
<keyword evidence="4" id="KW-1185">Reference proteome</keyword>
<dbReference type="AlphaFoldDB" id="A0A9W8HQ33"/>
<comment type="caution">
    <text evidence="3">The sequence shown here is derived from an EMBL/GenBank/DDBJ whole genome shotgun (WGS) entry which is preliminary data.</text>
</comment>
<proteinExistence type="predicted"/>
<reference evidence="3" key="1">
    <citation type="submission" date="2022-07" db="EMBL/GenBank/DDBJ databases">
        <title>Phylogenomic reconstructions and comparative analyses of Kickxellomycotina fungi.</title>
        <authorList>
            <person name="Reynolds N.K."/>
            <person name="Stajich J.E."/>
            <person name="Barry K."/>
            <person name="Grigoriev I.V."/>
            <person name="Crous P."/>
            <person name="Smith M.E."/>
        </authorList>
    </citation>
    <scope>NUCLEOTIDE SEQUENCE</scope>
    <source>
        <strain evidence="3">NRRL 1565</strain>
    </source>
</reference>